<evidence type="ECO:0000256" key="9">
    <source>
        <dbReference type="ARBA" id="ARBA00032370"/>
    </source>
</evidence>
<dbReference type="EC" id="2.4.99.28" evidence="14"/>
<dbReference type="RefSeq" id="WP_200609864.1">
    <property type="nucleotide sequence ID" value="NZ_JAEHHL010000006.1"/>
</dbReference>
<organism evidence="17 18">
    <name type="scientific">Thermohalobaculum xanthum</name>
    <dbReference type="NCBI Taxonomy" id="2753746"/>
    <lineage>
        <taxon>Bacteria</taxon>
        <taxon>Pseudomonadati</taxon>
        <taxon>Pseudomonadota</taxon>
        <taxon>Alphaproteobacteria</taxon>
        <taxon>Rhodobacterales</taxon>
        <taxon>Paracoccaceae</taxon>
        <taxon>Thermohalobaculum</taxon>
    </lineage>
</organism>
<keyword evidence="17" id="KW-0131">Cell cycle</keyword>
<keyword evidence="6" id="KW-0573">Peptidoglycan synthesis</keyword>
<keyword evidence="8 16" id="KW-0472">Membrane</keyword>
<evidence type="ECO:0000256" key="3">
    <source>
        <dbReference type="ARBA" id="ARBA00022679"/>
    </source>
</evidence>
<evidence type="ECO:0000256" key="1">
    <source>
        <dbReference type="ARBA" id="ARBA00004141"/>
    </source>
</evidence>
<comment type="subcellular location">
    <subcellularLocation>
        <location evidence="1">Membrane</location>
        <topology evidence="1">Multi-pass membrane protein</topology>
    </subcellularLocation>
</comment>
<evidence type="ECO:0000256" key="4">
    <source>
        <dbReference type="ARBA" id="ARBA00022692"/>
    </source>
</evidence>
<feature type="transmembrane region" description="Helical" evidence="16">
    <location>
        <begin position="156"/>
        <end position="174"/>
    </location>
</feature>
<dbReference type="EMBL" id="JAEHHL010000006">
    <property type="protein sequence ID" value="MBK0399666.1"/>
    <property type="molecule type" value="Genomic_DNA"/>
</dbReference>
<comment type="similarity">
    <text evidence="11">Belongs to the SEDS family. FtsW subfamily.</text>
</comment>
<evidence type="ECO:0000256" key="8">
    <source>
        <dbReference type="ARBA" id="ARBA00023136"/>
    </source>
</evidence>
<keyword evidence="7 16" id="KW-1133">Transmembrane helix</keyword>
<dbReference type="AlphaFoldDB" id="A0A8J7M7E3"/>
<evidence type="ECO:0000256" key="6">
    <source>
        <dbReference type="ARBA" id="ARBA00022984"/>
    </source>
</evidence>
<dbReference type="GO" id="GO:0009252">
    <property type="term" value="P:peptidoglycan biosynthetic process"/>
    <property type="evidence" value="ECO:0007669"/>
    <property type="project" value="UniProtKB-KW"/>
</dbReference>
<keyword evidence="2" id="KW-0328">Glycosyltransferase</keyword>
<evidence type="ECO:0000313" key="18">
    <source>
        <dbReference type="Proteomes" id="UP000655420"/>
    </source>
</evidence>
<dbReference type="GO" id="GO:0015648">
    <property type="term" value="F:lipid-linked peptidoglycan transporter activity"/>
    <property type="evidence" value="ECO:0007669"/>
    <property type="project" value="TreeGrafter"/>
</dbReference>
<evidence type="ECO:0000256" key="16">
    <source>
        <dbReference type="SAM" id="Phobius"/>
    </source>
</evidence>
<dbReference type="InterPro" id="IPR001182">
    <property type="entry name" value="FtsW/RodA"/>
</dbReference>
<protein>
    <recommendedName>
        <fullName evidence="12">Probable peptidoglycan glycosyltransferase FtsW</fullName>
        <ecNumber evidence="14">2.4.99.28</ecNumber>
    </recommendedName>
    <alternativeName>
        <fullName evidence="13">Cell division protein FtsW</fullName>
    </alternativeName>
    <alternativeName>
        <fullName evidence="10">Cell wall polymerase</fullName>
    </alternativeName>
    <alternativeName>
        <fullName evidence="9">Peptidoglycan polymerase</fullName>
    </alternativeName>
</protein>
<dbReference type="GO" id="GO:0008360">
    <property type="term" value="P:regulation of cell shape"/>
    <property type="evidence" value="ECO:0007669"/>
    <property type="project" value="UniProtKB-KW"/>
</dbReference>
<keyword evidence="5" id="KW-0133">Cell shape</keyword>
<accession>A0A8J7M7E3</accession>
<gene>
    <name evidence="17" type="ORF">H0I76_10720</name>
</gene>
<evidence type="ECO:0000256" key="15">
    <source>
        <dbReference type="ARBA" id="ARBA00049902"/>
    </source>
</evidence>
<comment type="catalytic activity">
    <reaction evidence="15">
        <text>[GlcNAc-(1-&gt;4)-Mur2Ac(oyl-L-Ala-gamma-D-Glu-L-Lys-D-Ala-D-Ala)](n)-di-trans,octa-cis-undecaprenyl diphosphate + beta-D-GlcNAc-(1-&gt;4)-Mur2Ac(oyl-L-Ala-gamma-D-Glu-L-Lys-D-Ala-D-Ala)-di-trans,octa-cis-undecaprenyl diphosphate = [GlcNAc-(1-&gt;4)-Mur2Ac(oyl-L-Ala-gamma-D-Glu-L-Lys-D-Ala-D-Ala)](n+1)-di-trans,octa-cis-undecaprenyl diphosphate + di-trans,octa-cis-undecaprenyl diphosphate + H(+)</text>
        <dbReference type="Rhea" id="RHEA:23708"/>
        <dbReference type="Rhea" id="RHEA-COMP:9602"/>
        <dbReference type="Rhea" id="RHEA-COMP:9603"/>
        <dbReference type="ChEBI" id="CHEBI:15378"/>
        <dbReference type="ChEBI" id="CHEBI:58405"/>
        <dbReference type="ChEBI" id="CHEBI:60033"/>
        <dbReference type="ChEBI" id="CHEBI:78435"/>
        <dbReference type="EC" id="2.4.99.28"/>
    </reaction>
</comment>
<feature type="transmembrane region" description="Helical" evidence="16">
    <location>
        <begin position="67"/>
        <end position="87"/>
    </location>
</feature>
<evidence type="ECO:0000256" key="14">
    <source>
        <dbReference type="ARBA" id="ARBA00044770"/>
    </source>
</evidence>
<keyword evidence="17" id="KW-0132">Cell division</keyword>
<evidence type="ECO:0000256" key="5">
    <source>
        <dbReference type="ARBA" id="ARBA00022960"/>
    </source>
</evidence>
<keyword evidence="4 16" id="KW-0812">Transmembrane</keyword>
<name>A0A8J7M7E3_9RHOB</name>
<evidence type="ECO:0000256" key="7">
    <source>
        <dbReference type="ARBA" id="ARBA00022989"/>
    </source>
</evidence>
<feature type="transmembrane region" description="Helical" evidence="16">
    <location>
        <begin position="186"/>
        <end position="212"/>
    </location>
</feature>
<feature type="transmembrane region" description="Helical" evidence="16">
    <location>
        <begin position="28"/>
        <end position="47"/>
    </location>
</feature>
<evidence type="ECO:0000256" key="10">
    <source>
        <dbReference type="ARBA" id="ARBA00033270"/>
    </source>
</evidence>
<feature type="transmembrane region" description="Helical" evidence="16">
    <location>
        <begin position="349"/>
        <end position="370"/>
    </location>
</feature>
<sequence>MTELTFRPAGLRADGALFADWWHTVDRWTIGAVALLFALGMVLALAASPPLAEKNDLWTYHYVLRHAVFAVLALGVVLGVSAVPAHLLRRGGAVAFLGFFAITLMLPAFGTDFGKGATRWYSLGFISLQPSEFLKPAFVLIAAWLMAGAAERNGPPGRLISGALAIAIATTLALQPDFGQAMLTLAVWAVMLFVSGAPLFLLIGLAGAVGLAGTAAYLNSSHFAGRINGYLAEEVDPNTQLAYAQSAIREGGLFGVGAAQGSVKWTLPDAHTDFIIAVAAEEFGLILTLLIIGIYLFIVVRALLRLLEERNMFIRLAGTGLAAAFALQAFINMSVAIRLLPAKGMTLPFISYGGSSMVAAALGVGALLALTRARPQDPGASLRDSI</sequence>
<dbReference type="GO" id="GO:0005886">
    <property type="term" value="C:plasma membrane"/>
    <property type="evidence" value="ECO:0007669"/>
    <property type="project" value="TreeGrafter"/>
</dbReference>
<evidence type="ECO:0000256" key="11">
    <source>
        <dbReference type="ARBA" id="ARBA00038053"/>
    </source>
</evidence>
<dbReference type="PANTHER" id="PTHR30474:SF2">
    <property type="entry name" value="PEPTIDOGLYCAN GLYCOSYLTRANSFERASE FTSW-RELATED"/>
    <property type="match status" value="1"/>
</dbReference>
<dbReference type="Pfam" id="PF01098">
    <property type="entry name" value="FTSW_RODA_SPOVE"/>
    <property type="match status" value="1"/>
</dbReference>
<evidence type="ECO:0000256" key="12">
    <source>
        <dbReference type="ARBA" id="ARBA00041185"/>
    </source>
</evidence>
<feature type="transmembrane region" description="Helical" evidence="16">
    <location>
        <begin position="316"/>
        <end position="337"/>
    </location>
</feature>
<evidence type="ECO:0000256" key="13">
    <source>
        <dbReference type="ARBA" id="ARBA00041418"/>
    </source>
</evidence>
<feature type="transmembrane region" description="Helical" evidence="16">
    <location>
        <begin position="133"/>
        <end position="150"/>
    </location>
</feature>
<dbReference type="GO" id="GO:0032153">
    <property type="term" value="C:cell division site"/>
    <property type="evidence" value="ECO:0007669"/>
    <property type="project" value="TreeGrafter"/>
</dbReference>
<evidence type="ECO:0000256" key="2">
    <source>
        <dbReference type="ARBA" id="ARBA00022676"/>
    </source>
</evidence>
<feature type="transmembrane region" description="Helical" evidence="16">
    <location>
        <begin position="93"/>
        <end position="113"/>
    </location>
</feature>
<reference evidence="17" key="1">
    <citation type="submission" date="2020-12" db="EMBL/GenBank/DDBJ databases">
        <title>Bacterial taxonomy.</title>
        <authorList>
            <person name="Pan X."/>
        </authorList>
    </citation>
    <scope>NUCLEOTIDE SEQUENCE</scope>
    <source>
        <strain evidence="17">M0105</strain>
    </source>
</reference>
<evidence type="ECO:0000313" key="17">
    <source>
        <dbReference type="EMBL" id="MBK0399666.1"/>
    </source>
</evidence>
<keyword evidence="3" id="KW-0808">Transferase</keyword>
<comment type="caution">
    <text evidence="17">The sequence shown here is derived from an EMBL/GenBank/DDBJ whole genome shotgun (WGS) entry which is preliminary data.</text>
</comment>
<dbReference type="PANTHER" id="PTHR30474">
    <property type="entry name" value="CELL CYCLE PROTEIN"/>
    <property type="match status" value="1"/>
</dbReference>
<feature type="transmembrane region" description="Helical" evidence="16">
    <location>
        <begin position="283"/>
        <end position="304"/>
    </location>
</feature>
<dbReference type="Proteomes" id="UP000655420">
    <property type="component" value="Unassembled WGS sequence"/>
</dbReference>
<proteinExistence type="inferred from homology"/>
<dbReference type="GO" id="GO:0051301">
    <property type="term" value="P:cell division"/>
    <property type="evidence" value="ECO:0007669"/>
    <property type="project" value="UniProtKB-KW"/>
</dbReference>
<keyword evidence="18" id="KW-1185">Reference proteome</keyword>
<dbReference type="GO" id="GO:0008955">
    <property type="term" value="F:peptidoglycan glycosyltransferase activity"/>
    <property type="evidence" value="ECO:0007669"/>
    <property type="project" value="UniProtKB-EC"/>
</dbReference>